<dbReference type="EMBL" id="UOFJ01000681">
    <property type="protein sequence ID" value="VAW72706.1"/>
    <property type="molecule type" value="Genomic_DNA"/>
</dbReference>
<keyword evidence="6 17" id="KW-0378">Hydrolase</keyword>
<evidence type="ECO:0000256" key="14">
    <source>
        <dbReference type="ARBA" id="ARBA00078805"/>
    </source>
</evidence>
<dbReference type="SUPFAM" id="SSF52972">
    <property type="entry name" value="ITPase-like"/>
    <property type="match status" value="1"/>
</dbReference>
<evidence type="ECO:0000256" key="12">
    <source>
        <dbReference type="ARBA" id="ARBA00071289"/>
    </source>
</evidence>
<evidence type="ECO:0000256" key="2">
    <source>
        <dbReference type="ARBA" id="ARBA00008023"/>
    </source>
</evidence>
<dbReference type="GO" id="GO:0009117">
    <property type="term" value="P:nucleotide metabolic process"/>
    <property type="evidence" value="ECO:0007669"/>
    <property type="project" value="UniProtKB-KW"/>
</dbReference>
<evidence type="ECO:0000256" key="9">
    <source>
        <dbReference type="ARBA" id="ARBA00051875"/>
    </source>
</evidence>
<dbReference type="NCBIfam" id="TIGR00042">
    <property type="entry name" value="RdgB/HAM1 family non-canonical purine NTP pyrophosphatase"/>
    <property type="match status" value="1"/>
</dbReference>
<keyword evidence="5" id="KW-0547">Nucleotide-binding</keyword>
<dbReference type="AlphaFoldDB" id="A0A3B0YWE1"/>
<dbReference type="InterPro" id="IPR002637">
    <property type="entry name" value="RdgB/HAM1"/>
</dbReference>
<keyword evidence="8" id="KW-0546">Nucleotide metabolism</keyword>
<evidence type="ECO:0000256" key="6">
    <source>
        <dbReference type="ARBA" id="ARBA00022801"/>
    </source>
</evidence>
<dbReference type="HAMAP" id="MF_01405">
    <property type="entry name" value="Non_canon_purine_NTPase"/>
    <property type="match status" value="1"/>
</dbReference>
<dbReference type="GO" id="GO:0005829">
    <property type="term" value="C:cytosol"/>
    <property type="evidence" value="ECO:0007669"/>
    <property type="project" value="TreeGrafter"/>
</dbReference>
<dbReference type="EC" id="3.6.1.66" evidence="11"/>
<dbReference type="PANTHER" id="PTHR11067">
    <property type="entry name" value="INOSINE TRIPHOSPHATE PYROPHOSPHATASE/HAM1 PROTEIN"/>
    <property type="match status" value="1"/>
</dbReference>
<evidence type="ECO:0000256" key="11">
    <source>
        <dbReference type="ARBA" id="ARBA00066468"/>
    </source>
</evidence>
<evidence type="ECO:0000256" key="8">
    <source>
        <dbReference type="ARBA" id="ARBA00023080"/>
    </source>
</evidence>
<dbReference type="GO" id="GO:0035870">
    <property type="term" value="F:dITP diphosphatase activity"/>
    <property type="evidence" value="ECO:0007669"/>
    <property type="project" value="RHEA"/>
</dbReference>
<reference evidence="17" key="1">
    <citation type="submission" date="2018-06" db="EMBL/GenBank/DDBJ databases">
        <authorList>
            <person name="Zhirakovskaya E."/>
        </authorList>
    </citation>
    <scope>NUCLEOTIDE SEQUENCE</scope>
</reference>
<evidence type="ECO:0000256" key="10">
    <source>
        <dbReference type="ARBA" id="ARBA00052017"/>
    </source>
</evidence>
<evidence type="ECO:0000256" key="1">
    <source>
        <dbReference type="ARBA" id="ARBA00001946"/>
    </source>
</evidence>
<evidence type="ECO:0000256" key="16">
    <source>
        <dbReference type="ARBA" id="ARBA00083635"/>
    </source>
</evidence>
<dbReference type="CDD" id="cd00515">
    <property type="entry name" value="HAM1"/>
    <property type="match status" value="1"/>
</dbReference>
<comment type="similarity">
    <text evidence="2">Belongs to the HAM1 NTPase family.</text>
</comment>
<dbReference type="GO" id="GO:0036222">
    <property type="term" value="F:XTP diphosphatase activity"/>
    <property type="evidence" value="ECO:0007669"/>
    <property type="project" value="UniProtKB-ARBA"/>
</dbReference>
<organism evidence="17">
    <name type="scientific">hydrothermal vent metagenome</name>
    <dbReference type="NCBI Taxonomy" id="652676"/>
    <lineage>
        <taxon>unclassified sequences</taxon>
        <taxon>metagenomes</taxon>
        <taxon>ecological metagenomes</taxon>
    </lineage>
</organism>
<protein>
    <recommendedName>
        <fullName evidence="12">dITP/XTP pyrophosphatase</fullName>
        <ecNumber evidence="11">3.6.1.66</ecNumber>
    </recommendedName>
    <alternativeName>
        <fullName evidence="13">Non-canonical purine NTP pyrophosphatase</fullName>
    </alternativeName>
    <alternativeName>
        <fullName evidence="14">Non-standard purine NTP pyrophosphatase</fullName>
    </alternativeName>
    <alternativeName>
        <fullName evidence="16">Nucleoside-triphosphate diphosphatase</fullName>
    </alternativeName>
    <alternativeName>
        <fullName evidence="15">Nucleoside-triphosphate pyrophosphatase</fullName>
    </alternativeName>
</protein>
<accession>A0A3B0YWE1</accession>
<comment type="subunit">
    <text evidence="3">Homodimer.</text>
</comment>
<evidence type="ECO:0000256" key="15">
    <source>
        <dbReference type="ARBA" id="ARBA00083186"/>
    </source>
</evidence>
<evidence type="ECO:0000313" key="17">
    <source>
        <dbReference type="EMBL" id="VAW72706.1"/>
    </source>
</evidence>
<name>A0A3B0YWE1_9ZZZZ</name>
<dbReference type="Pfam" id="PF01725">
    <property type="entry name" value="Ham1p_like"/>
    <property type="match status" value="1"/>
</dbReference>
<dbReference type="GO" id="GO:0036220">
    <property type="term" value="F:ITP diphosphatase activity"/>
    <property type="evidence" value="ECO:0007669"/>
    <property type="project" value="UniProtKB-EC"/>
</dbReference>
<dbReference type="InterPro" id="IPR020922">
    <property type="entry name" value="dITP/XTP_pyrophosphatase"/>
</dbReference>
<comment type="catalytic activity">
    <reaction evidence="9">
        <text>dITP + H2O = dIMP + diphosphate + H(+)</text>
        <dbReference type="Rhea" id="RHEA:28342"/>
        <dbReference type="ChEBI" id="CHEBI:15377"/>
        <dbReference type="ChEBI" id="CHEBI:15378"/>
        <dbReference type="ChEBI" id="CHEBI:33019"/>
        <dbReference type="ChEBI" id="CHEBI:61194"/>
        <dbReference type="ChEBI" id="CHEBI:61382"/>
        <dbReference type="EC" id="3.6.1.66"/>
    </reaction>
</comment>
<keyword evidence="4" id="KW-0479">Metal-binding</keyword>
<dbReference type="Gene3D" id="3.90.950.10">
    <property type="match status" value="1"/>
</dbReference>
<dbReference type="PANTHER" id="PTHR11067:SF9">
    <property type="entry name" value="INOSINE TRIPHOSPHATE PYROPHOSPHATASE"/>
    <property type="match status" value="1"/>
</dbReference>
<dbReference type="GO" id="GO:0000166">
    <property type="term" value="F:nucleotide binding"/>
    <property type="evidence" value="ECO:0007669"/>
    <property type="project" value="UniProtKB-KW"/>
</dbReference>
<dbReference type="GO" id="GO:0046872">
    <property type="term" value="F:metal ion binding"/>
    <property type="evidence" value="ECO:0007669"/>
    <property type="project" value="UniProtKB-KW"/>
</dbReference>
<evidence type="ECO:0000256" key="7">
    <source>
        <dbReference type="ARBA" id="ARBA00022842"/>
    </source>
</evidence>
<evidence type="ECO:0000256" key="13">
    <source>
        <dbReference type="ARBA" id="ARBA00075987"/>
    </source>
</evidence>
<evidence type="ECO:0000256" key="4">
    <source>
        <dbReference type="ARBA" id="ARBA00022723"/>
    </source>
</evidence>
<evidence type="ECO:0000256" key="5">
    <source>
        <dbReference type="ARBA" id="ARBA00022741"/>
    </source>
</evidence>
<sequence length="206" mass="22180">MSNTINQIVLASGNAGKVREINRLLSSHGIDVVPQTQFNIPEAVEDGLTFVENALKKARHAAKLTGLPAIADDSGIEVDALGKRPGIYSARYSGDGAGEGATDAKNNEKMLSELNGVAEADRTARYWCVMVYLENENDPTPIITQGTLEGRIMNAPQGDGGFGYDPIFWLEEQQCAAAELSLEAKNKISHRAIALNALAEKLKKQL</sequence>
<proteinExistence type="inferred from homology"/>
<keyword evidence="7" id="KW-0460">Magnesium</keyword>
<dbReference type="FunFam" id="3.90.950.10:FF:000001">
    <property type="entry name" value="dITP/XTP pyrophosphatase"/>
    <property type="match status" value="1"/>
</dbReference>
<dbReference type="GO" id="GO:0009146">
    <property type="term" value="P:purine nucleoside triphosphate catabolic process"/>
    <property type="evidence" value="ECO:0007669"/>
    <property type="project" value="UniProtKB-ARBA"/>
</dbReference>
<evidence type="ECO:0000256" key="3">
    <source>
        <dbReference type="ARBA" id="ARBA00011738"/>
    </source>
</evidence>
<comment type="catalytic activity">
    <reaction evidence="10">
        <text>XTP + H2O = XMP + diphosphate + H(+)</text>
        <dbReference type="Rhea" id="RHEA:28610"/>
        <dbReference type="ChEBI" id="CHEBI:15377"/>
        <dbReference type="ChEBI" id="CHEBI:15378"/>
        <dbReference type="ChEBI" id="CHEBI:33019"/>
        <dbReference type="ChEBI" id="CHEBI:57464"/>
        <dbReference type="ChEBI" id="CHEBI:61314"/>
        <dbReference type="EC" id="3.6.1.66"/>
    </reaction>
</comment>
<comment type="cofactor">
    <cofactor evidence="1">
        <name>Mg(2+)</name>
        <dbReference type="ChEBI" id="CHEBI:18420"/>
    </cofactor>
</comment>
<dbReference type="GO" id="GO:0017111">
    <property type="term" value="F:ribonucleoside triphosphate phosphatase activity"/>
    <property type="evidence" value="ECO:0007669"/>
    <property type="project" value="InterPro"/>
</dbReference>
<gene>
    <name evidence="17" type="ORF">MNBD_GAMMA10-192</name>
</gene>
<dbReference type="InterPro" id="IPR029001">
    <property type="entry name" value="ITPase-like_fam"/>
</dbReference>